<protein>
    <recommendedName>
        <fullName evidence="4">ABC transporter permease</fullName>
    </recommendedName>
</protein>
<comment type="caution">
    <text evidence="2">The sequence shown here is derived from an EMBL/GenBank/DDBJ whole genome shotgun (WGS) entry which is preliminary data.</text>
</comment>
<dbReference type="AlphaFoldDB" id="A0A3E2NTV3"/>
<dbReference type="EMBL" id="QWDE01000001">
    <property type="protein sequence ID" value="RFZ84443.1"/>
    <property type="molecule type" value="Genomic_DNA"/>
</dbReference>
<evidence type="ECO:0000256" key="1">
    <source>
        <dbReference type="SAM" id="Phobius"/>
    </source>
</evidence>
<accession>A0A3E2NTV3</accession>
<evidence type="ECO:0008006" key="4">
    <source>
        <dbReference type="Google" id="ProtNLM"/>
    </source>
</evidence>
<dbReference type="OrthoDB" id="796221at2"/>
<evidence type="ECO:0000313" key="2">
    <source>
        <dbReference type="EMBL" id="RFZ84443.1"/>
    </source>
</evidence>
<evidence type="ECO:0000313" key="3">
    <source>
        <dbReference type="Proteomes" id="UP000260823"/>
    </source>
</evidence>
<keyword evidence="1" id="KW-1133">Transmembrane helix</keyword>
<name>A0A3E2NTV3_9SPHI</name>
<feature type="transmembrane region" description="Helical" evidence="1">
    <location>
        <begin position="37"/>
        <end position="56"/>
    </location>
</feature>
<proteinExistence type="predicted"/>
<sequence>MSNLPKLIWYFYKPLMLWNIAFSITCLFLVSVYGVKVAGFVLFFKLLGYAATIFLQSYTAKNVYMYYRNAGISVRRMYFYVFSLDLLTYLFALAILITLTA</sequence>
<organism evidence="2 3">
    <name type="scientific">Mucilaginibacter terrenus</name>
    <dbReference type="NCBI Taxonomy" id="2482727"/>
    <lineage>
        <taxon>Bacteria</taxon>
        <taxon>Pseudomonadati</taxon>
        <taxon>Bacteroidota</taxon>
        <taxon>Sphingobacteriia</taxon>
        <taxon>Sphingobacteriales</taxon>
        <taxon>Sphingobacteriaceae</taxon>
        <taxon>Mucilaginibacter</taxon>
    </lineage>
</organism>
<keyword evidence="1" id="KW-0472">Membrane</keyword>
<feature type="transmembrane region" description="Helical" evidence="1">
    <location>
        <begin position="77"/>
        <end position="99"/>
    </location>
</feature>
<dbReference type="Proteomes" id="UP000260823">
    <property type="component" value="Unassembled WGS sequence"/>
</dbReference>
<feature type="transmembrane region" description="Helical" evidence="1">
    <location>
        <begin position="7"/>
        <end position="31"/>
    </location>
</feature>
<reference evidence="2 3" key="1">
    <citation type="submission" date="2018-08" db="EMBL/GenBank/DDBJ databases">
        <title>Mucilaginibacter terrae sp. nov., isolated from manganese diggings.</title>
        <authorList>
            <person name="Huang Y."/>
            <person name="Zhou Z."/>
        </authorList>
    </citation>
    <scope>NUCLEOTIDE SEQUENCE [LARGE SCALE GENOMIC DNA]</scope>
    <source>
        <strain evidence="2 3">ZH6</strain>
    </source>
</reference>
<gene>
    <name evidence="2" type="ORF">DYU05_02150</name>
</gene>
<keyword evidence="3" id="KW-1185">Reference proteome</keyword>
<keyword evidence="1" id="KW-0812">Transmembrane</keyword>